<evidence type="ECO:0000313" key="2">
    <source>
        <dbReference type="Proteomes" id="UP000018144"/>
    </source>
</evidence>
<reference evidence="1 2" key="1">
    <citation type="journal article" date="2013" name="PLoS Genet.">
        <title>The genome and development-dependent transcriptomes of Pyronema confluens: a window into fungal evolution.</title>
        <authorList>
            <person name="Traeger S."/>
            <person name="Altegoer F."/>
            <person name="Freitag M."/>
            <person name="Gabaldon T."/>
            <person name="Kempken F."/>
            <person name="Kumar A."/>
            <person name="Marcet-Houben M."/>
            <person name="Poggeler S."/>
            <person name="Stajich J.E."/>
            <person name="Nowrousian M."/>
        </authorList>
    </citation>
    <scope>NUCLEOTIDE SEQUENCE [LARGE SCALE GENOMIC DNA]</scope>
    <source>
        <strain evidence="2">CBS 100304</strain>
        <tissue evidence="1">Vegetative mycelium</tissue>
    </source>
</reference>
<dbReference type="Proteomes" id="UP000018144">
    <property type="component" value="Unassembled WGS sequence"/>
</dbReference>
<dbReference type="AlphaFoldDB" id="U4LT44"/>
<name>U4LT44_PYROM</name>
<sequence>MLDIACEGAVAGREFFFRGLIRSLEGLMVCLGDFTRSEIWNFDGLVCV</sequence>
<organism evidence="1 2">
    <name type="scientific">Pyronema omphalodes (strain CBS 100304)</name>
    <name type="common">Pyronema confluens</name>
    <dbReference type="NCBI Taxonomy" id="1076935"/>
    <lineage>
        <taxon>Eukaryota</taxon>
        <taxon>Fungi</taxon>
        <taxon>Dikarya</taxon>
        <taxon>Ascomycota</taxon>
        <taxon>Pezizomycotina</taxon>
        <taxon>Pezizomycetes</taxon>
        <taxon>Pezizales</taxon>
        <taxon>Pyronemataceae</taxon>
        <taxon>Pyronema</taxon>
    </lineage>
</organism>
<gene>
    <name evidence="1" type="ORF">PCON_08770</name>
</gene>
<proteinExistence type="predicted"/>
<accession>U4LT44</accession>
<dbReference type="EMBL" id="HF935442">
    <property type="protein sequence ID" value="CCX30571.1"/>
    <property type="molecule type" value="Genomic_DNA"/>
</dbReference>
<evidence type="ECO:0000313" key="1">
    <source>
        <dbReference type="EMBL" id="CCX30571.1"/>
    </source>
</evidence>
<protein>
    <submittedName>
        <fullName evidence="1">Uncharacterized protein</fullName>
    </submittedName>
</protein>
<keyword evidence="2" id="KW-1185">Reference proteome</keyword>